<comment type="similarity">
    <text evidence="1">Belongs to the sulfatase family.</text>
</comment>
<feature type="domain" description="N-sulphoglucosamine sulphohydrolase C-terminal" evidence="3">
    <location>
        <begin position="345"/>
        <end position="497"/>
    </location>
</feature>
<dbReference type="PANTHER" id="PTHR43108">
    <property type="entry name" value="N-ACETYLGLUCOSAMINE-6-SULFATASE FAMILY MEMBER"/>
    <property type="match status" value="1"/>
</dbReference>
<dbReference type="PROSITE" id="PS00523">
    <property type="entry name" value="SULFATASE_1"/>
    <property type="match status" value="1"/>
</dbReference>
<dbReference type="Pfam" id="PF16347">
    <property type="entry name" value="SGSH_C"/>
    <property type="match status" value="1"/>
</dbReference>
<dbReference type="PROSITE" id="PS00149">
    <property type="entry name" value="SULFATASE_2"/>
    <property type="match status" value="1"/>
</dbReference>
<dbReference type="InterPro" id="IPR017850">
    <property type="entry name" value="Alkaline_phosphatase_core_sf"/>
</dbReference>
<dbReference type="Gene3D" id="3.40.720.10">
    <property type="entry name" value="Alkaline Phosphatase, subunit A"/>
    <property type="match status" value="1"/>
</dbReference>
<evidence type="ECO:0000313" key="5">
    <source>
        <dbReference type="Proteomes" id="UP000266693"/>
    </source>
</evidence>
<dbReference type="OrthoDB" id="9795675at2"/>
<dbReference type="InterPro" id="IPR024607">
    <property type="entry name" value="Sulfatase_CS"/>
</dbReference>
<dbReference type="EMBL" id="QWLV01000002">
    <property type="protein sequence ID" value="RHW18579.1"/>
    <property type="molecule type" value="Genomic_DNA"/>
</dbReference>
<keyword evidence="5" id="KW-1185">Reference proteome</keyword>
<dbReference type="PANTHER" id="PTHR43108:SF6">
    <property type="entry name" value="N-SULPHOGLUCOSAMINE SULPHOHYDROLASE"/>
    <property type="match status" value="1"/>
</dbReference>
<proteinExistence type="inferred from homology"/>
<protein>
    <submittedName>
        <fullName evidence="4">DUF4976 domain-containing protein</fullName>
    </submittedName>
</protein>
<dbReference type="GO" id="GO:0016787">
    <property type="term" value="F:hydrolase activity"/>
    <property type="evidence" value="ECO:0007669"/>
    <property type="project" value="UniProtKB-KW"/>
</dbReference>
<dbReference type="CDD" id="cd16031">
    <property type="entry name" value="G6S_like"/>
    <property type="match status" value="1"/>
</dbReference>
<keyword evidence="2" id="KW-0378">Hydrolase</keyword>
<dbReference type="Proteomes" id="UP000266693">
    <property type="component" value="Unassembled WGS sequence"/>
</dbReference>
<gene>
    <name evidence="4" type="ORF">D1610_07960</name>
</gene>
<organism evidence="4 5">
    <name type="scientific">Sphingomonas gilva</name>
    <dbReference type="NCBI Taxonomy" id="2305907"/>
    <lineage>
        <taxon>Bacteria</taxon>
        <taxon>Pseudomonadati</taxon>
        <taxon>Pseudomonadota</taxon>
        <taxon>Alphaproteobacteria</taxon>
        <taxon>Sphingomonadales</taxon>
        <taxon>Sphingomonadaceae</taxon>
        <taxon>Sphingomonas</taxon>
    </lineage>
</organism>
<evidence type="ECO:0000313" key="4">
    <source>
        <dbReference type="EMBL" id="RHW18579.1"/>
    </source>
</evidence>
<evidence type="ECO:0000256" key="1">
    <source>
        <dbReference type="ARBA" id="ARBA00008779"/>
    </source>
</evidence>
<dbReference type="InterPro" id="IPR032506">
    <property type="entry name" value="SGSH_C"/>
</dbReference>
<sequence length="513" mass="58400">MDAPSRAASAEPRGTRPNIVFIMSDDHAVQAISAYGHPVSKLAPTPNIDRIAQNGVVFRNSFVTNSLCGPSRAAMLTGKFGHVNGFNKNGETFDASQWTWPRALKEAGYQTAVIGKWHIGPTPEGIDFDYWKILDDQGKYYNPDFITAGGRTRVEGYATDLITRYSLDWLKTRRDPDKPFMLMVHHKAPHRNFMPALRHVQKYQGVEFPVPPTYFDDYKSRPAAARQEMNIYRDAQEGHDLKMTVAVGSTRLRENIWPDDFDRMTPAQRAEWDRLHQAGNDAMNAAGLEGRDMALWKYQRYMQEYLGTVAAVDEGVGELLDYLEESGLAENTIVVYTSDQGFYLGEHGWFDKRWIYEESMRTPLLVQYPGHIRGGTTVDALVQNIDYAPTLLECAGVPAPGGIQGRSLAPLVEGKPPADWRRSLYYHYYEFPGFHSVRAHYGVRSDRYKLARFYGDIDAWEFYDLKADPTEMHNRIDDPAYREEIATMKAELARLREYYGDETPHSGRANAPR</sequence>
<evidence type="ECO:0000259" key="3">
    <source>
        <dbReference type="Pfam" id="PF16347"/>
    </source>
</evidence>
<dbReference type="AlphaFoldDB" id="A0A396RQB9"/>
<accession>A0A396RQB9</accession>
<evidence type="ECO:0000256" key="2">
    <source>
        <dbReference type="ARBA" id="ARBA00022801"/>
    </source>
</evidence>
<reference evidence="4 5" key="1">
    <citation type="submission" date="2018-08" db="EMBL/GenBank/DDBJ databases">
        <title>The multiple taxonomic identification of Sphingomonas gilva.</title>
        <authorList>
            <person name="Zhu D."/>
            <person name="Zheng S."/>
        </authorList>
    </citation>
    <scope>NUCLEOTIDE SEQUENCE [LARGE SCALE GENOMIC DNA]</scope>
    <source>
        <strain evidence="4 5">ZDH117</strain>
    </source>
</reference>
<dbReference type="SUPFAM" id="SSF53649">
    <property type="entry name" value="Alkaline phosphatase-like"/>
    <property type="match status" value="1"/>
</dbReference>
<name>A0A396RQB9_9SPHN</name>
<comment type="caution">
    <text evidence="4">The sequence shown here is derived from an EMBL/GenBank/DDBJ whole genome shotgun (WGS) entry which is preliminary data.</text>
</comment>